<dbReference type="STRING" id="151549.A0A4C1ZV04"/>
<dbReference type="AlphaFoldDB" id="A0A4C1ZV04"/>
<reference evidence="5 6" key="1">
    <citation type="journal article" date="2019" name="Commun. Biol.">
        <title>The bagworm genome reveals a unique fibroin gene that provides high tensile strength.</title>
        <authorList>
            <person name="Kono N."/>
            <person name="Nakamura H."/>
            <person name="Ohtoshi R."/>
            <person name="Tomita M."/>
            <person name="Numata K."/>
            <person name="Arakawa K."/>
        </authorList>
    </citation>
    <scope>NUCLEOTIDE SEQUENCE [LARGE SCALE GENOMIC DNA]</scope>
</reference>
<name>A0A4C1ZV04_EUMVA</name>
<evidence type="ECO:0000256" key="2">
    <source>
        <dbReference type="ARBA" id="ARBA00022692"/>
    </source>
</evidence>
<comment type="caution">
    <text evidence="5">The sequence shown here is derived from an EMBL/GenBank/DDBJ whole genome shotgun (WGS) entry which is preliminary data.</text>
</comment>
<keyword evidence="2" id="KW-0812">Transmembrane</keyword>
<proteinExistence type="predicted"/>
<dbReference type="Proteomes" id="UP000299102">
    <property type="component" value="Unassembled WGS sequence"/>
</dbReference>
<dbReference type="GO" id="GO:0050290">
    <property type="term" value="F:sphingomyelin phosphodiesterase D activity"/>
    <property type="evidence" value="ECO:0007669"/>
    <property type="project" value="InterPro"/>
</dbReference>
<dbReference type="Pfam" id="PF14724">
    <property type="entry name" value="mit_SMPDase"/>
    <property type="match status" value="1"/>
</dbReference>
<organism evidence="5 6">
    <name type="scientific">Eumeta variegata</name>
    <name type="common">Bagworm moth</name>
    <name type="synonym">Eumeta japonica</name>
    <dbReference type="NCBI Taxonomy" id="151549"/>
    <lineage>
        <taxon>Eukaryota</taxon>
        <taxon>Metazoa</taxon>
        <taxon>Ecdysozoa</taxon>
        <taxon>Arthropoda</taxon>
        <taxon>Hexapoda</taxon>
        <taxon>Insecta</taxon>
        <taxon>Pterygota</taxon>
        <taxon>Neoptera</taxon>
        <taxon>Endopterygota</taxon>
        <taxon>Lepidoptera</taxon>
        <taxon>Glossata</taxon>
        <taxon>Ditrysia</taxon>
        <taxon>Tineoidea</taxon>
        <taxon>Psychidae</taxon>
        <taxon>Oiketicinae</taxon>
        <taxon>Eumeta</taxon>
    </lineage>
</organism>
<dbReference type="GO" id="GO:0046513">
    <property type="term" value="P:ceramide biosynthetic process"/>
    <property type="evidence" value="ECO:0007669"/>
    <property type="project" value="TreeGrafter"/>
</dbReference>
<dbReference type="OrthoDB" id="10251508at2759"/>
<evidence type="ECO:0000313" key="6">
    <source>
        <dbReference type="Proteomes" id="UP000299102"/>
    </source>
</evidence>
<keyword evidence="3" id="KW-1133">Transmembrane helix</keyword>
<evidence type="ECO:0000313" key="5">
    <source>
        <dbReference type="EMBL" id="GBP90869.1"/>
    </source>
</evidence>
<keyword evidence="4" id="KW-0472">Membrane</keyword>
<evidence type="ECO:0000256" key="4">
    <source>
        <dbReference type="ARBA" id="ARBA00023136"/>
    </source>
</evidence>
<evidence type="ECO:0000256" key="1">
    <source>
        <dbReference type="ARBA" id="ARBA00004167"/>
    </source>
</evidence>
<comment type="subcellular location">
    <subcellularLocation>
        <location evidence="1">Membrane</location>
        <topology evidence="1">Single-pass membrane protein</topology>
    </subcellularLocation>
</comment>
<keyword evidence="6" id="KW-1185">Reference proteome</keyword>
<sequence length="455" mass="52539">MAPSLLLVPDLSGMNNQHANPSQSQSRNEVWRTETVIQVFIDIWMSVEESFTSGIMNNSRNAISSLSAERVRIVRVLVKHIHAFASKHQSDPAQRSAALRKYAGQIMSAKAYRYVKYLVETWPLDASFRLVLELWLSLIQPWRYTGNVNYMGQESNSRNNNQEENNKAVDASYTQFIAENFPSYTCILQMIIPRFMRLDLIAPKNAVLLFRLGKVFSQQNLVPILIEIEQSITENPSGSYQVTDLSFNSSFDNQSERFSASLSSSSSYYPLPFTFRYQSIPPISNVLFLPKRLTMSTGDPILWGSSVCLYVFSEDMITPFEEMPDVSMENSSFMNTNFFPQKITDKYQEHFRDLWTRNDIWGYVTREILQKPCTIQTYTKDALSHRGITSHELPARLSLRRLASHAFMHKKSMTHCRAPPEPSERAMARNERFLFHSIGRCVRVEERQRPHTTYT</sequence>
<evidence type="ECO:0000256" key="3">
    <source>
        <dbReference type="ARBA" id="ARBA00022989"/>
    </source>
</evidence>
<dbReference type="EMBL" id="BGZK01002121">
    <property type="protein sequence ID" value="GBP90869.1"/>
    <property type="molecule type" value="Genomic_DNA"/>
</dbReference>
<dbReference type="GO" id="GO:0006685">
    <property type="term" value="P:sphingomyelin catabolic process"/>
    <property type="evidence" value="ECO:0007669"/>
    <property type="project" value="TreeGrafter"/>
</dbReference>
<gene>
    <name evidence="5" type="primary">SMPD4</name>
    <name evidence="5" type="ORF">EVAR_78519_1</name>
</gene>
<dbReference type="PANTHER" id="PTHR12988:SF6">
    <property type="entry name" value="SPHINGOMYELIN PHOSPHODIESTERASE 4"/>
    <property type="match status" value="1"/>
</dbReference>
<dbReference type="GO" id="GO:0046475">
    <property type="term" value="P:glycerophospholipid catabolic process"/>
    <property type="evidence" value="ECO:0007669"/>
    <property type="project" value="TreeGrafter"/>
</dbReference>
<dbReference type="GO" id="GO:0016020">
    <property type="term" value="C:membrane"/>
    <property type="evidence" value="ECO:0007669"/>
    <property type="project" value="UniProtKB-SubCell"/>
</dbReference>
<accession>A0A4C1ZV04</accession>
<dbReference type="InterPro" id="IPR024129">
    <property type="entry name" value="Sphingomy_SMPD4"/>
</dbReference>
<dbReference type="PANTHER" id="PTHR12988">
    <property type="entry name" value="SPHINGOMYELIN PHOSPHODIESTERASE 4"/>
    <property type="match status" value="1"/>
</dbReference>
<protein>
    <submittedName>
        <fullName evidence="5">Sphingomyelin phosphodiesterase 4</fullName>
    </submittedName>
</protein>